<comment type="similarity">
    <text evidence="2">Belongs to the EMC1 family.</text>
</comment>
<proteinExistence type="inferred from homology"/>
<keyword evidence="5" id="KW-0732">Signal</keyword>
<dbReference type="InterPro" id="IPR026895">
    <property type="entry name" value="EMC1"/>
</dbReference>
<feature type="transmembrane region" description="Helical" evidence="10">
    <location>
        <begin position="87"/>
        <end position="106"/>
    </location>
</feature>
<dbReference type="Proteomes" id="UP000326759">
    <property type="component" value="Unassembled WGS sequence"/>
</dbReference>
<evidence type="ECO:0000256" key="4">
    <source>
        <dbReference type="ARBA" id="ARBA00022692"/>
    </source>
</evidence>
<keyword evidence="8 10" id="KW-0472">Membrane</keyword>
<comment type="caution">
    <text evidence="12">The sequence shown here is derived from an EMBL/GenBank/DDBJ whole genome shotgun (WGS) entry which is preliminary data.</text>
</comment>
<dbReference type="GO" id="GO:0072546">
    <property type="term" value="C:EMC complex"/>
    <property type="evidence" value="ECO:0007669"/>
    <property type="project" value="InterPro"/>
</dbReference>
<evidence type="ECO:0000313" key="13">
    <source>
        <dbReference type="Proteomes" id="UP000326759"/>
    </source>
</evidence>
<evidence type="ECO:0000256" key="5">
    <source>
        <dbReference type="ARBA" id="ARBA00022729"/>
    </source>
</evidence>
<sequence length="120" mass="13840">MSKLFLDPRRPMTHGGFRDEHLPGYLPELPFSPQEMINHNHSLPRVSAIYTSFTGLESTCLVLVYGLDVFYTRLFPSKMFDVLKDDFDHYLIIGVLLTLILSALITKKLSQRKALKQAWK</sequence>
<feature type="transmembrane region" description="Helical" evidence="10">
    <location>
        <begin position="46"/>
        <end position="67"/>
    </location>
</feature>
<evidence type="ECO:0000256" key="10">
    <source>
        <dbReference type="SAM" id="Phobius"/>
    </source>
</evidence>
<evidence type="ECO:0000256" key="1">
    <source>
        <dbReference type="ARBA" id="ARBA00004115"/>
    </source>
</evidence>
<evidence type="ECO:0000256" key="9">
    <source>
        <dbReference type="ARBA" id="ARBA00023180"/>
    </source>
</evidence>
<feature type="domain" description="ER membrane protein complex subunit 1 C-terminal" evidence="11">
    <location>
        <begin position="2"/>
        <end position="119"/>
    </location>
</feature>
<protein>
    <recommendedName>
        <fullName evidence="3">ER membrane protein complex subunit 1</fullName>
    </recommendedName>
</protein>
<organism evidence="12 13">
    <name type="scientific">Armadillidium nasatum</name>
    <dbReference type="NCBI Taxonomy" id="96803"/>
    <lineage>
        <taxon>Eukaryota</taxon>
        <taxon>Metazoa</taxon>
        <taxon>Ecdysozoa</taxon>
        <taxon>Arthropoda</taxon>
        <taxon>Crustacea</taxon>
        <taxon>Multicrustacea</taxon>
        <taxon>Malacostraca</taxon>
        <taxon>Eumalacostraca</taxon>
        <taxon>Peracarida</taxon>
        <taxon>Isopoda</taxon>
        <taxon>Oniscidea</taxon>
        <taxon>Crinocheta</taxon>
        <taxon>Armadillidiidae</taxon>
        <taxon>Armadillidium</taxon>
    </lineage>
</organism>
<dbReference type="PANTHER" id="PTHR21573:SF0">
    <property type="entry name" value="ER MEMBRANE PROTEIN COMPLEX SUBUNIT 1"/>
    <property type="match status" value="1"/>
</dbReference>
<dbReference type="OrthoDB" id="28092at2759"/>
<dbReference type="AlphaFoldDB" id="A0A5N5TCP3"/>
<gene>
    <name evidence="12" type="primary">emc1</name>
    <name evidence="12" type="ORF">Anas_04880</name>
</gene>
<evidence type="ECO:0000259" key="11">
    <source>
        <dbReference type="Pfam" id="PF07774"/>
    </source>
</evidence>
<dbReference type="Pfam" id="PF07774">
    <property type="entry name" value="EMC1_C"/>
    <property type="match status" value="1"/>
</dbReference>
<evidence type="ECO:0000256" key="6">
    <source>
        <dbReference type="ARBA" id="ARBA00022824"/>
    </source>
</evidence>
<comment type="subcellular location">
    <subcellularLocation>
        <location evidence="1">Endoplasmic reticulum membrane</location>
        <topology evidence="1">Single-pass type I membrane protein</topology>
    </subcellularLocation>
</comment>
<dbReference type="GO" id="GO:0034975">
    <property type="term" value="P:protein folding in endoplasmic reticulum"/>
    <property type="evidence" value="ECO:0007669"/>
    <property type="project" value="TreeGrafter"/>
</dbReference>
<keyword evidence="9" id="KW-0325">Glycoprotein</keyword>
<dbReference type="EMBL" id="SEYY01004114">
    <property type="protein sequence ID" value="KAB7503949.1"/>
    <property type="molecule type" value="Genomic_DNA"/>
</dbReference>
<dbReference type="InterPro" id="IPR011678">
    <property type="entry name" value="EMC1_C"/>
</dbReference>
<keyword evidence="7 10" id="KW-1133">Transmembrane helix</keyword>
<evidence type="ECO:0000313" key="12">
    <source>
        <dbReference type="EMBL" id="KAB7503949.1"/>
    </source>
</evidence>
<dbReference type="PANTHER" id="PTHR21573">
    <property type="entry name" value="ER MEMBRANE PROTEIN COMPLEX SUBUNIT 1"/>
    <property type="match status" value="1"/>
</dbReference>
<reference evidence="12 13" key="1">
    <citation type="journal article" date="2019" name="PLoS Biol.">
        <title>Sex chromosomes control vertical transmission of feminizing Wolbachia symbionts in an isopod.</title>
        <authorList>
            <person name="Becking T."/>
            <person name="Chebbi M.A."/>
            <person name="Giraud I."/>
            <person name="Moumen B."/>
            <person name="Laverre T."/>
            <person name="Caubet Y."/>
            <person name="Peccoud J."/>
            <person name="Gilbert C."/>
            <person name="Cordaux R."/>
        </authorList>
    </citation>
    <scope>NUCLEOTIDE SEQUENCE [LARGE SCALE GENOMIC DNA]</scope>
    <source>
        <strain evidence="12">ANa2</strain>
        <tissue evidence="12">Whole body excluding digestive tract and cuticle</tissue>
    </source>
</reference>
<keyword evidence="4 10" id="KW-0812">Transmembrane</keyword>
<evidence type="ECO:0000256" key="3">
    <source>
        <dbReference type="ARBA" id="ARBA00020824"/>
    </source>
</evidence>
<keyword evidence="13" id="KW-1185">Reference proteome</keyword>
<evidence type="ECO:0000256" key="2">
    <source>
        <dbReference type="ARBA" id="ARBA00007904"/>
    </source>
</evidence>
<evidence type="ECO:0000256" key="8">
    <source>
        <dbReference type="ARBA" id="ARBA00023136"/>
    </source>
</evidence>
<keyword evidence="6" id="KW-0256">Endoplasmic reticulum</keyword>
<name>A0A5N5TCP3_9CRUS</name>
<accession>A0A5N5TCP3</accession>
<evidence type="ECO:0000256" key="7">
    <source>
        <dbReference type="ARBA" id="ARBA00022989"/>
    </source>
</evidence>